<dbReference type="RefSeq" id="WP_092045131.1">
    <property type="nucleotide sequence ID" value="NZ_FOTK01000037.1"/>
</dbReference>
<dbReference type="EMBL" id="FOTK01000037">
    <property type="protein sequence ID" value="SFM54863.1"/>
    <property type="molecule type" value="Genomic_DNA"/>
</dbReference>
<dbReference type="OrthoDB" id="839663at2"/>
<evidence type="ECO:0000313" key="1">
    <source>
        <dbReference type="EMBL" id="SFM54863.1"/>
    </source>
</evidence>
<dbReference type="Pfam" id="PF04365">
    <property type="entry name" value="BrnT_toxin"/>
    <property type="match status" value="1"/>
</dbReference>
<dbReference type="Gene3D" id="3.10.450.530">
    <property type="entry name" value="Ribonuclease toxin, BrnT, of type II toxin-antitoxin system"/>
    <property type="match status" value="1"/>
</dbReference>
<evidence type="ECO:0000313" key="2">
    <source>
        <dbReference type="Proteomes" id="UP000199048"/>
    </source>
</evidence>
<dbReference type="AlphaFoldDB" id="A0A1I4RS99"/>
<keyword evidence="2" id="KW-1185">Reference proteome</keyword>
<name>A0A1I4RS99_9HYPH</name>
<protein>
    <submittedName>
        <fullName evidence="1">Uncharacterized protein</fullName>
    </submittedName>
</protein>
<organism evidence="1 2">
    <name type="scientific">Methylobacterium pseudosasicola</name>
    <dbReference type="NCBI Taxonomy" id="582667"/>
    <lineage>
        <taxon>Bacteria</taxon>
        <taxon>Pseudomonadati</taxon>
        <taxon>Pseudomonadota</taxon>
        <taxon>Alphaproteobacteria</taxon>
        <taxon>Hyphomicrobiales</taxon>
        <taxon>Methylobacteriaceae</taxon>
        <taxon>Methylobacterium</taxon>
    </lineage>
</organism>
<dbReference type="Proteomes" id="UP000199048">
    <property type="component" value="Unassembled WGS sequence"/>
</dbReference>
<reference evidence="2" key="1">
    <citation type="submission" date="2016-10" db="EMBL/GenBank/DDBJ databases">
        <authorList>
            <person name="Varghese N."/>
            <person name="Submissions S."/>
        </authorList>
    </citation>
    <scope>NUCLEOTIDE SEQUENCE [LARGE SCALE GENOMIC DNA]</scope>
    <source>
        <strain evidence="2">BL36</strain>
    </source>
</reference>
<accession>A0A1I4RS99</accession>
<sequence>MERVFKCDSGKQALLPEARHFDLLDMAEVFADDARLDLLDDRHDYGEERHVTIGPALGGIFTVVYTMRGPVTWLITAWPANRKERARYGER</sequence>
<gene>
    <name evidence="1" type="ORF">SAMN05192568_103743</name>
</gene>
<proteinExistence type="predicted"/>
<dbReference type="InterPro" id="IPR007460">
    <property type="entry name" value="BrnT_toxin"/>
</dbReference>
<dbReference type="InterPro" id="IPR038573">
    <property type="entry name" value="BrnT_sf"/>
</dbReference>
<dbReference type="STRING" id="582667.SAMN05192568_103743"/>